<dbReference type="GO" id="GO:0015280">
    <property type="term" value="F:ligand-gated sodium channel activity"/>
    <property type="evidence" value="ECO:0000318"/>
    <property type="project" value="GO_Central"/>
</dbReference>
<dbReference type="PRINTS" id="PR01078">
    <property type="entry name" value="AMINACHANNEL"/>
</dbReference>
<keyword evidence="6" id="KW-0915">Sodium</keyword>
<evidence type="ECO:0000256" key="8">
    <source>
        <dbReference type="ARBA" id="ARBA00023136"/>
    </source>
</evidence>
<dbReference type="GeneID" id="100893334"/>
<protein>
    <submittedName>
        <fullName evidence="13">Uncharacterized protein</fullName>
    </submittedName>
</protein>
<feature type="transmembrane region" description="Helical" evidence="12">
    <location>
        <begin position="474"/>
        <end position="499"/>
    </location>
</feature>
<proteinExistence type="inferred from homology"/>
<evidence type="ECO:0000256" key="5">
    <source>
        <dbReference type="ARBA" id="ARBA00022989"/>
    </source>
</evidence>
<evidence type="ECO:0000256" key="4">
    <source>
        <dbReference type="ARBA" id="ARBA00022692"/>
    </source>
</evidence>
<dbReference type="KEGG" id="spu:100893334"/>
<evidence type="ECO:0000313" key="14">
    <source>
        <dbReference type="Proteomes" id="UP000007110"/>
    </source>
</evidence>
<keyword evidence="10 11" id="KW-0407">Ion channel</keyword>
<keyword evidence="4 11" id="KW-0812">Transmembrane</keyword>
<dbReference type="PANTHER" id="PTHR11690:SF300">
    <property type="entry name" value="PICKPOCKET PROTEIN 19"/>
    <property type="match status" value="1"/>
</dbReference>
<evidence type="ECO:0000313" key="13">
    <source>
        <dbReference type="EnsemblMetazoa" id="XP_030836698"/>
    </source>
</evidence>
<dbReference type="EnsemblMetazoa" id="XM_030980838">
    <property type="protein sequence ID" value="XP_030836698"/>
    <property type="gene ID" value="LOC100893334"/>
</dbReference>
<evidence type="ECO:0000256" key="12">
    <source>
        <dbReference type="SAM" id="Phobius"/>
    </source>
</evidence>
<accession>A0A7M7NHZ4</accession>
<evidence type="ECO:0000256" key="3">
    <source>
        <dbReference type="ARBA" id="ARBA00022461"/>
    </source>
</evidence>
<dbReference type="Gene3D" id="1.10.287.770">
    <property type="entry name" value="YojJ-like"/>
    <property type="match status" value="1"/>
</dbReference>
<dbReference type="Proteomes" id="UP000007110">
    <property type="component" value="Unassembled WGS sequence"/>
</dbReference>
<keyword evidence="8 12" id="KW-0472">Membrane</keyword>
<keyword evidence="9 11" id="KW-0739">Sodium transport</keyword>
<dbReference type="AlphaFoldDB" id="A0A7M7NHZ4"/>
<sequence length="507" mass="57379">MSENRRGDERKSGGIMPRNLIKVAPALETDNVLPEKNGLETVSGGLQALPAKTPAVFHEDIPLHTRYRDKVSWWAILYRSVPDAIGIGGMKYAFNPAEVKWRRFSWLLLVMAAFGALTYQVVDRVQHFASHPKSVDVSIEYTDSIIFPTVAICNYNTFRSSQLTGTELGDFLTIASTDPTSLNMTKYYDVLTSTNMSYLMTEYGHELDLSVVFATYSRVDLEKKANFSVKLTEWGPCFVFNDADNGYPPVTVQRAGKSYGLELMLDVQQWEYFFSPFTRQSAGFQILLYDYGSVPLIEDQGFGISPGTHTHVGVEVTDVNNLKPPFGSCEDKELKYSDHYGYAECDQECKADFYIDTCGCRPYAAPDLDSIAECNNWEFFTCVLSGFAQFVTNHTCDCPVPCSFRTYKPTISTTKFPSTFWTNVYSALFSFPAEVFPENICFLSIYFQEMSIQQINQQVDYTFFSLLCDIGGSLGLWLGGSVLTFFEFFDLFSNSIYVYTKRVPNRR</sequence>
<evidence type="ECO:0000256" key="6">
    <source>
        <dbReference type="ARBA" id="ARBA00023053"/>
    </source>
</evidence>
<dbReference type="Gene3D" id="2.60.470.10">
    <property type="entry name" value="Acid-sensing ion channels like domains"/>
    <property type="match status" value="1"/>
</dbReference>
<reference evidence="14" key="1">
    <citation type="submission" date="2015-02" db="EMBL/GenBank/DDBJ databases">
        <title>Genome sequencing for Strongylocentrotus purpuratus.</title>
        <authorList>
            <person name="Murali S."/>
            <person name="Liu Y."/>
            <person name="Vee V."/>
            <person name="English A."/>
            <person name="Wang M."/>
            <person name="Skinner E."/>
            <person name="Han Y."/>
            <person name="Muzny D.M."/>
            <person name="Worley K.C."/>
            <person name="Gibbs R.A."/>
        </authorList>
    </citation>
    <scope>NUCLEOTIDE SEQUENCE</scope>
</reference>
<dbReference type="Pfam" id="PF00858">
    <property type="entry name" value="ASC"/>
    <property type="match status" value="1"/>
</dbReference>
<comment type="similarity">
    <text evidence="11">Belongs to the amiloride-sensitive sodium channel (TC 1.A.6) family.</text>
</comment>
<evidence type="ECO:0000256" key="11">
    <source>
        <dbReference type="RuleBase" id="RU000679"/>
    </source>
</evidence>
<dbReference type="InParanoid" id="A0A7M7NHZ4"/>
<evidence type="ECO:0000256" key="2">
    <source>
        <dbReference type="ARBA" id="ARBA00022448"/>
    </source>
</evidence>
<dbReference type="GO" id="GO:0005886">
    <property type="term" value="C:plasma membrane"/>
    <property type="evidence" value="ECO:0000318"/>
    <property type="project" value="GO_Central"/>
</dbReference>
<dbReference type="PANTHER" id="PTHR11690">
    <property type="entry name" value="AMILORIDE-SENSITIVE SODIUM CHANNEL-RELATED"/>
    <property type="match status" value="1"/>
</dbReference>
<keyword evidence="5 12" id="KW-1133">Transmembrane helix</keyword>
<keyword evidence="7 11" id="KW-0406">Ion transport</keyword>
<dbReference type="RefSeq" id="XP_030836698.1">
    <property type="nucleotide sequence ID" value="XM_030980838.1"/>
</dbReference>
<dbReference type="InterPro" id="IPR001873">
    <property type="entry name" value="ENaC"/>
</dbReference>
<keyword evidence="2 11" id="KW-0813">Transport</keyword>
<reference evidence="13" key="2">
    <citation type="submission" date="2021-01" db="UniProtKB">
        <authorList>
            <consortium name="EnsemblMetazoa"/>
        </authorList>
    </citation>
    <scope>IDENTIFICATION</scope>
</reference>
<comment type="subcellular location">
    <subcellularLocation>
        <location evidence="1">Membrane</location>
        <topology evidence="1">Multi-pass membrane protein</topology>
    </subcellularLocation>
</comment>
<dbReference type="OrthoDB" id="6154304at2759"/>
<keyword evidence="14" id="KW-1185">Reference proteome</keyword>
<dbReference type="OMA" id="DHIMEIC"/>
<name>A0A7M7NHZ4_STRPU</name>
<organism evidence="13 14">
    <name type="scientific">Strongylocentrotus purpuratus</name>
    <name type="common">Purple sea urchin</name>
    <dbReference type="NCBI Taxonomy" id="7668"/>
    <lineage>
        <taxon>Eukaryota</taxon>
        <taxon>Metazoa</taxon>
        <taxon>Echinodermata</taxon>
        <taxon>Eleutherozoa</taxon>
        <taxon>Echinozoa</taxon>
        <taxon>Echinoidea</taxon>
        <taxon>Euechinoidea</taxon>
        <taxon>Echinacea</taxon>
        <taxon>Camarodonta</taxon>
        <taxon>Echinidea</taxon>
        <taxon>Strongylocentrotidae</taxon>
        <taxon>Strongylocentrotus</taxon>
    </lineage>
</organism>
<evidence type="ECO:0000256" key="10">
    <source>
        <dbReference type="ARBA" id="ARBA00023303"/>
    </source>
</evidence>
<keyword evidence="3 11" id="KW-0894">Sodium channel</keyword>
<feature type="transmembrane region" description="Helical" evidence="12">
    <location>
        <begin position="104"/>
        <end position="122"/>
    </location>
</feature>
<evidence type="ECO:0000256" key="7">
    <source>
        <dbReference type="ARBA" id="ARBA00023065"/>
    </source>
</evidence>
<dbReference type="GO" id="GO:0035725">
    <property type="term" value="P:sodium ion transmembrane transport"/>
    <property type="evidence" value="ECO:0000318"/>
    <property type="project" value="GO_Central"/>
</dbReference>
<evidence type="ECO:0000256" key="9">
    <source>
        <dbReference type="ARBA" id="ARBA00023201"/>
    </source>
</evidence>
<evidence type="ECO:0000256" key="1">
    <source>
        <dbReference type="ARBA" id="ARBA00004141"/>
    </source>
</evidence>